<accession>A0ABN2KIN2</accession>
<organism evidence="2 3">
    <name type="scientific">Agromyces humatus</name>
    <dbReference type="NCBI Taxonomy" id="279573"/>
    <lineage>
        <taxon>Bacteria</taxon>
        <taxon>Bacillati</taxon>
        <taxon>Actinomycetota</taxon>
        <taxon>Actinomycetes</taxon>
        <taxon>Micrococcales</taxon>
        <taxon>Microbacteriaceae</taxon>
        <taxon>Agromyces</taxon>
    </lineage>
</organism>
<evidence type="ECO:0000256" key="1">
    <source>
        <dbReference type="SAM" id="MobiDB-lite"/>
    </source>
</evidence>
<gene>
    <name evidence="2" type="ORF">GCM10009747_14850</name>
</gene>
<comment type="caution">
    <text evidence="2">The sequence shown here is derived from an EMBL/GenBank/DDBJ whole genome shotgun (WGS) entry which is preliminary data.</text>
</comment>
<proteinExistence type="predicted"/>
<dbReference type="RefSeq" id="WP_232499038.1">
    <property type="nucleotide sequence ID" value="NZ_BAAANH010000003.1"/>
</dbReference>
<keyword evidence="3" id="KW-1185">Reference proteome</keyword>
<dbReference type="EMBL" id="BAAANH010000003">
    <property type="protein sequence ID" value="GAA1757317.1"/>
    <property type="molecule type" value="Genomic_DNA"/>
</dbReference>
<dbReference type="Proteomes" id="UP001500506">
    <property type="component" value="Unassembled WGS sequence"/>
</dbReference>
<sequence>MMVQPIENRAGLECRPIGPPAPGPAPDWSTQTVRVERVTELSGWANLLAEAVGREYTAIVPPHLAPALAAESVWHVEAELVGPHRIAITGLASDLEDGPADEE</sequence>
<feature type="region of interest" description="Disordered" evidence="1">
    <location>
        <begin position="1"/>
        <end position="29"/>
    </location>
</feature>
<reference evidence="3" key="1">
    <citation type="journal article" date="2019" name="Int. J. Syst. Evol. Microbiol.">
        <title>The Global Catalogue of Microorganisms (GCM) 10K type strain sequencing project: providing services to taxonomists for standard genome sequencing and annotation.</title>
        <authorList>
            <consortium name="The Broad Institute Genomics Platform"/>
            <consortium name="The Broad Institute Genome Sequencing Center for Infectious Disease"/>
            <person name="Wu L."/>
            <person name="Ma J."/>
        </authorList>
    </citation>
    <scope>NUCLEOTIDE SEQUENCE [LARGE SCALE GENOMIC DNA]</scope>
    <source>
        <strain evidence="3">JCM 14319</strain>
    </source>
</reference>
<protein>
    <submittedName>
        <fullName evidence="2">Uncharacterized protein</fullName>
    </submittedName>
</protein>
<evidence type="ECO:0000313" key="3">
    <source>
        <dbReference type="Proteomes" id="UP001500506"/>
    </source>
</evidence>
<name>A0ABN2KIN2_9MICO</name>
<evidence type="ECO:0000313" key="2">
    <source>
        <dbReference type="EMBL" id="GAA1757317.1"/>
    </source>
</evidence>